<gene>
    <name evidence="2" type="ORF">BVC80_8643g17</name>
</gene>
<dbReference type="EMBL" id="MVGT01000305">
    <property type="protein sequence ID" value="OVA19039.1"/>
    <property type="molecule type" value="Genomic_DNA"/>
</dbReference>
<keyword evidence="2" id="KW-0695">RNA-directed DNA polymerase</keyword>
<dbReference type="OrthoDB" id="1938625at2759"/>
<feature type="domain" description="Reverse transcriptase zinc-binding" evidence="1">
    <location>
        <begin position="56"/>
        <end position="140"/>
    </location>
</feature>
<protein>
    <submittedName>
        <fullName evidence="2">Reverse transcriptase zinc-binding domain</fullName>
    </submittedName>
</protein>
<evidence type="ECO:0000313" key="2">
    <source>
        <dbReference type="EMBL" id="OVA19039.1"/>
    </source>
</evidence>
<reference evidence="2 3" key="1">
    <citation type="journal article" date="2017" name="Mol. Plant">
        <title>The Genome of Medicinal Plant Macleaya cordata Provides New Insights into Benzylisoquinoline Alkaloids Metabolism.</title>
        <authorList>
            <person name="Liu X."/>
            <person name="Liu Y."/>
            <person name="Huang P."/>
            <person name="Ma Y."/>
            <person name="Qing Z."/>
            <person name="Tang Q."/>
            <person name="Cao H."/>
            <person name="Cheng P."/>
            <person name="Zheng Y."/>
            <person name="Yuan Z."/>
            <person name="Zhou Y."/>
            <person name="Liu J."/>
            <person name="Tang Z."/>
            <person name="Zhuo Y."/>
            <person name="Zhang Y."/>
            <person name="Yu L."/>
            <person name="Huang J."/>
            <person name="Yang P."/>
            <person name="Peng Q."/>
            <person name="Zhang J."/>
            <person name="Jiang W."/>
            <person name="Zhang Z."/>
            <person name="Lin K."/>
            <person name="Ro D.K."/>
            <person name="Chen X."/>
            <person name="Xiong X."/>
            <person name="Shang Y."/>
            <person name="Huang S."/>
            <person name="Zeng J."/>
        </authorList>
    </citation>
    <scope>NUCLEOTIDE SEQUENCE [LARGE SCALE GENOMIC DNA]</scope>
    <source>
        <strain evidence="3">cv. BLH2017</strain>
        <tissue evidence="2">Root</tissue>
    </source>
</reference>
<comment type="caution">
    <text evidence="2">The sequence shown here is derived from an EMBL/GenBank/DDBJ whole genome shotgun (WGS) entry which is preliminary data.</text>
</comment>
<dbReference type="AlphaFoldDB" id="A0A200R8H7"/>
<dbReference type="PANTHER" id="PTHR33116:SF78">
    <property type="entry name" value="OS12G0587133 PROTEIN"/>
    <property type="match status" value="1"/>
</dbReference>
<keyword evidence="3" id="KW-1185">Reference proteome</keyword>
<proteinExistence type="predicted"/>
<dbReference type="GO" id="GO:0003964">
    <property type="term" value="F:RNA-directed DNA polymerase activity"/>
    <property type="evidence" value="ECO:0007669"/>
    <property type="project" value="UniProtKB-KW"/>
</dbReference>
<evidence type="ECO:0000313" key="3">
    <source>
        <dbReference type="Proteomes" id="UP000195402"/>
    </source>
</evidence>
<dbReference type="Proteomes" id="UP000195402">
    <property type="component" value="Unassembled WGS sequence"/>
</dbReference>
<dbReference type="InterPro" id="IPR026960">
    <property type="entry name" value="RVT-Znf"/>
</dbReference>
<keyword evidence="2" id="KW-0808">Transferase</keyword>
<evidence type="ECO:0000259" key="1">
    <source>
        <dbReference type="Pfam" id="PF13966"/>
    </source>
</evidence>
<sequence>MSRDEEGRVQWNLDLKRRLYNWKIGEPIELSSLLDRQIFEDGEDNRAWNFEKFGNFSVASCYKALHQPLGEQFQENEIWDPMIPTKISFFAWLVCHNSILTQDNLARRGNIIVNRCVLCLKDSESVNHLLLNYPFTRELWEVFLHEFGVQWVFHNDVRRLFAERQVEHFTKARNLLWRFLAISWIIWLKRNDRIFNDKYKDLHKITLCVKAIVFYWSSPTKLLTGFRFEDLVFRWDRVVKSIVFSQ</sequence>
<dbReference type="InParanoid" id="A0A200R8H7"/>
<dbReference type="PANTHER" id="PTHR33116">
    <property type="entry name" value="REVERSE TRANSCRIPTASE ZINC-BINDING DOMAIN-CONTAINING PROTEIN-RELATED-RELATED"/>
    <property type="match status" value="1"/>
</dbReference>
<dbReference type="Pfam" id="PF13966">
    <property type="entry name" value="zf-RVT"/>
    <property type="match status" value="1"/>
</dbReference>
<accession>A0A200R8H7</accession>
<organism evidence="2 3">
    <name type="scientific">Macleaya cordata</name>
    <name type="common">Five-seeded plume-poppy</name>
    <name type="synonym">Bocconia cordata</name>
    <dbReference type="NCBI Taxonomy" id="56857"/>
    <lineage>
        <taxon>Eukaryota</taxon>
        <taxon>Viridiplantae</taxon>
        <taxon>Streptophyta</taxon>
        <taxon>Embryophyta</taxon>
        <taxon>Tracheophyta</taxon>
        <taxon>Spermatophyta</taxon>
        <taxon>Magnoliopsida</taxon>
        <taxon>Ranunculales</taxon>
        <taxon>Papaveraceae</taxon>
        <taxon>Papaveroideae</taxon>
        <taxon>Macleaya</taxon>
    </lineage>
</organism>
<name>A0A200R8H7_MACCD</name>
<keyword evidence="2" id="KW-0548">Nucleotidyltransferase</keyword>